<feature type="binding site" evidence="6">
    <location>
        <position position="102"/>
    </location>
    <ligand>
        <name>carbamoyl phosphate</name>
        <dbReference type="ChEBI" id="CHEBI:58228"/>
    </ligand>
</feature>
<feature type="binding site" evidence="6">
    <location>
        <begin position="226"/>
        <end position="227"/>
    </location>
    <ligand>
        <name>L-ornithine</name>
        <dbReference type="ChEBI" id="CHEBI:46911"/>
    </ligand>
</feature>
<dbReference type="InterPro" id="IPR006131">
    <property type="entry name" value="Asp_carbamoyltransf_Asp/Orn-bd"/>
</dbReference>
<dbReference type="SUPFAM" id="SSF53671">
    <property type="entry name" value="Aspartate/ornithine carbamoyltransferase"/>
    <property type="match status" value="1"/>
</dbReference>
<sequence>MKHLLSLLDLSPVQTQELIDLAAKLKSDWKQGQLKPLLDRKVLVQIYEKPSLRTRVSFESAMIHLGGSGMFMSEKEAGLDGRESLEDVARVVSRFADVVVLRTFSQKMIEDFAKVSNCPVVNGLSDDFHPCQALTDILTMQEHCGDIEGKTMVYLGDGNNVARSLAISCADMGVKFILCSPQGYQLEPEFAEILEKRVPGASYQIIEDPLEAVKNADVLYTDVWASMGQEKETAKRRVAFAPYQINAELLAAAPKSVKFMHCLPAKRGLEVTDDVMETPNSIVFDQAENRMHIARAVFAWLLKVSSDK</sequence>
<comment type="caution">
    <text evidence="6">Lacks conserved residue(s) required for the propagation of feature annotation.</text>
</comment>
<dbReference type="NCBIfam" id="TIGR00658">
    <property type="entry name" value="orni_carb_tr"/>
    <property type="match status" value="1"/>
</dbReference>
<dbReference type="EMBL" id="SJPG01000001">
    <property type="protein sequence ID" value="TWT62562.1"/>
    <property type="molecule type" value="Genomic_DNA"/>
</dbReference>
<dbReference type="FunFam" id="3.40.50.1370:FF:000008">
    <property type="entry name" value="Ornithine carbamoyltransferase"/>
    <property type="match status" value="1"/>
</dbReference>
<organism evidence="9 10">
    <name type="scientific">Rubinisphaera italica</name>
    <dbReference type="NCBI Taxonomy" id="2527969"/>
    <lineage>
        <taxon>Bacteria</taxon>
        <taxon>Pseudomonadati</taxon>
        <taxon>Planctomycetota</taxon>
        <taxon>Planctomycetia</taxon>
        <taxon>Planctomycetales</taxon>
        <taxon>Planctomycetaceae</taxon>
        <taxon>Rubinisphaera</taxon>
    </lineage>
</organism>
<dbReference type="GO" id="GO:0004585">
    <property type="term" value="F:ornithine carbamoyltransferase activity"/>
    <property type="evidence" value="ECO:0007669"/>
    <property type="project" value="UniProtKB-UniRule"/>
</dbReference>
<dbReference type="Pfam" id="PF02729">
    <property type="entry name" value="OTCace_N"/>
    <property type="match status" value="1"/>
</dbReference>
<dbReference type="InterPro" id="IPR006132">
    <property type="entry name" value="Asp/Orn_carbamoyltranf_P-bd"/>
</dbReference>
<evidence type="ECO:0000256" key="6">
    <source>
        <dbReference type="HAMAP-Rule" id="MF_01109"/>
    </source>
</evidence>
<comment type="pathway">
    <text evidence="1">Amino-acid biosynthesis; L-arginine biosynthesis; L-arginine from L-ornithine and carbamoyl phosphate: step 1/3.</text>
</comment>
<comment type="caution">
    <text evidence="9">The sequence shown here is derived from an EMBL/GenBank/DDBJ whole genome shotgun (WGS) entry which is preliminary data.</text>
</comment>
<dbReference type="PANTHER" id="PTHR45753:SF3">
    <property type="entry name" value="ORNITHINE TRANSCARBAMYLASE, MITOCHONDRIAL"/>
    <property type="match status" value="1"/>
</dbReference>
<accession>A0A5C5XLG3</accession>
<dbReference type="PANTHER" id="PTHR45753">
    <property type="entry name" value="ORNITHINE CARBAMOYLTRANSFERASE, MITOCHONDRIAL"/>
    <property type="match status" value="1"/>
</dbReference>
<dbReference type="GO" id="GO:0019240">
    <property type="term" value="P:citrulline biosynthetic process"/>
    <property type="evidence" value="ECO:0007669"/>
    <property type="project" value="TreeGrafter"/>
</dbReference>
<evidence type="ECO:0000259" key="7">
    <source>
        <dbReference type="Pfam" id="PF00185"/>
    </source>
</evidence>
<dbReference type="Proteomes" id="UP000316095">
    <property type="component" value="Unassembled WGS sequence"/>
</dbReference>
<reference evidence="9 10" key="1">
    <citation type="submission" date="2019-02" db="EMBL/GenBank/DDBJ databases">
        <title>Deep-cultivation of Planctomycetes and their phenomic and genomic characterization uncovers novel biology.</title>
        <authorList>
            <person name="Wiegand S."/>
            <person name="Jogler M."/>
            <person name="Boedeker C."/>
            <person name="Pinto D."/>
            <person name="Vollmers J."/>
            <person name="Rivas-Marin E."/>
            <person name="Kohn T."/>
            <person name="Peeters S.H."/>
            <person name="Heuer A."/>
            <person name="Rast P."/>
            <person name="Oberbeckmann S."/>
            <person name="Bunk B."/>
            <person name="Jeske O."/>
            <person name="Meyerdierks A."/>
            <person name="Storesund J.E."/>
            <person name="Kallscheuer N."/>
            <person name="Luecker S."/>
            <person name="Lage O.M."/>
            <person name="Pohl T."/>
            <person name="Merkel B.J."/>
            <person name="Hornburger P."/>
            <person name="Mueller R.-W."/>
            <person name="Bruemmer F."/>
            <person name="Labrenz M."/>
            <person name="Spormann A.M."/>
            <person name="Op Den Camp H."/>
            <person name="Overmann J."/>
            <person name="Amann R."/>
            <person name="Jetten M.S.M."/>
            <person name="Mascher T."/>
            <person name="Medema M.H."/>
            <person name="Devos D.P."/>
            <person name="Kaster A.-K."/>
            <person name="Ovreas L."/>
            <person name="Rohde M."/>
            <person name="Galperin M.Y."/>
            <person name="Jogler C."/>
        </authorList>
    </citation>
    <scope>NUCLEOTIDE SEQUENCE [LARGE SCALE GENOMIC DNA]</scope>
    <source>
        <strain evidence="9 10">Pan54</strain>
    </source>
</reference>
<dbReference type="GO" id="GO:0016597">
    <property type="term" value="F:amino acid binding"/>
    <property type="evidence" value="ECO:0007669"/>
    <property type="project" value="InterPro"/>
</dbReference>
<comment type="subcellular location">
    <subcellularLocation>
        <location evidence="6">Cytoplasm</location>
    </subcellularLocation>
</comment>
<feature type="binding site" evidence="6">
    <location>
        <position position="290"/>
    </location>
    <ligand>
        <name>carbamoyl phosphate</name>
        <dbReference type="ChEBI" id="CHEBI:58228"/>
    </ligand>
</feature>
<evidence type="ECO:0000259" key="8">
    <source>
        <dbReference type="Pfam" id="PF02729"/>
    </source>
</evidence>
<evidence type="ECO:0000313" key="9">
    <source>
        <dbReference type="EMBL" id="TWT62562.1"/>
    </source>
</evidence>
<evidence type="ECO:0000313" key="10">
    <source>
        <dbReference type="Proteomes" id="UP000316095"/>
    </source>
</evidence>
<feature type="domain" description="Aspartate/ornithine carbamoyltransferase carbamoyl-P binding" evidence="8">
    <location>
        <begin position="2"/>
        <end position="142"/>
    </location>
</feature>
<dbReference type="Gene3D" id="3.40.50.1370">
    <property type="entry name" value="Aspartate/ornithine carbamoyltransferase"/>
    <property type="match status" value="2"/>
</dbReference>
<evidence type="ECO:0000256" key="3">
    <source>
        <dbReference type="ARBA" id="ARBA00013007"/>
    </source>
</evidence>
<dbReference type="InterPro" id="IPR006130">
    <property type="entry name" value="Asp/Orn_carbamoylTrfase"/>
</dbReference>
<proteinExistence type="inferred from homology"/>
<keyword evidence="4 6" id="KW-0808">Transferase</keyword>
<evidence type="ECO:0000256" key="1">
    <source>
        <dbReference type="ARBA" id="ARBA00004975"/>
    </source>
</evidence>
<dbReference type="HAMAP" id="MF_01109">
    <property type="entry name" value="OTCase"/>
    <property type="match status" value="1"/>
</dbReference>
<dbReference type="GO" id="GO:0042450">
    <property type="term" value="P:L-arginine biosynthetic process via ornithine"/>
    <property type="evidence" value="ECO:0007669"/>
    <property type="project" value="UniProtKB-UniRule"/>
</dbReference>
<evidence type="ECO:0000256" key="5">
    <source>
        <dbReference type="ARBA" id="ARBA00048772"/>
    </source>
</evidence>
<dbReference type="OrthoDB" id="9802587at2"/>
<comment type="catalytic activity">
    <reaction evidence="5 6">
        <text>carbamoyl phosphate + L-ornithine = L-citrulline + phosphate + H(+)</text>
        <dbReference type="Rhea" id="RHEA:19513"/>
        <dbReference type="ChEBI" id="CHEBI:15378"/>
        <dbReference type="ChEBI" id="CHEBI:43474"/>
        <dbReference type="ChEBI" id="CHEBI:46911"/>
        <dbReference type="ChEBI" id="CHEBI:57743"/>
        <dbReference type="ChEBI" id="CHEBI:58228"/>
        <dbReference type="EC" id="2.1.3.3"/>
    </reaction>
</comment>
<dbReference type="RefSeq" id="WP_146504405.1">
    <property type="nucleotide sequence ID" value="NZ_SJPG01000001.1"/>
</dbReference>
<comment type="similarity">
    <text evidence="2 6">Belongs to the aspartate/ornithine carbamoyltransferase superfamily. OTCase family.</text>
</comment>
<evidence type="ECO:0000256" key="2">
    <source>
        <dbReference type="ARBA" id="ARBA00007805"/>
    </source>
</evidence>
<dbReference type="AlphaFoldDB" id="A0A5C5XLG3"/>
<dbReference type="Pfam" id="PF00185">
    <property type="entry name" value="OTCace"/>
    <property type="match status" value="1"/>
</dbReference>
<keyword evidence="10" id="KW-1185">Reference proteome</keyword>
<feature type="binding site" evidence="6">
    <location>
        <begin position="262"/>
        <end position="263"/>
    </location>
    <ligand>
        <name>carbamoyl phosphate</name>
        <dbReference type="ChEBI" id="CHEBI:58228"/>
    </ligand>
</feature>
<protein>
    <recommendedName>
        <fullName evidence="3 6">Ornithine carbamoyltransferase</fullName>
        <shortName evidence="6">OTCase</shortName>
        <ecNumber evidence="3 6">2.1.3.3</ecNumber>
    </recommendedName>
</protein>
<dbReference type="InterPro" id="IPR002292">
    <property type="entry name" value="Orn/put_carbamltrans"/>
</dbReference>
<dbReference type="PRINTS" id="PR00100">
    <property type="entry name" value="AOTCASE"/>
</dbReference>
<dbReference type="InterPro" id="IPR024904">
    <property type="entry name" value="OTCase_ArgI"/>
</dbReference>
<dbReference type="NCBIfam" id="NF001986">
    <property type="entry name" value="PRK00779.1"/>
    <property type="match status" value="1"/>
</dbReference>
<gene>
    <name evidence="9" type="primary">argF</name>
    <name evidence="9" type="ORF">Pan54_33050</name>
</gene>
<keyword evidence="6" id="KW-0963">Cytoplasm</keyword>
<dbReference type="PRINTS" id="PR00102">
    <property type="entry name" value="OTCASE"/>
</dbReference>
<feature type="domain" description="Aspartate/ornithine carbamoyltransferase Asp/Orn-binding" evidence="7">
    <location>
        <begin position="148"/>
        <end position="301"/>
    </location>
</feature>
<evidence type="ECO:0000256" key="4">
    <source>
        <dbReference type="ARBA" id="ARBA00022679"/>
    </source>
</evidence>
<feature type="binding site" evidence="6">
    <location>
        <position position="222"/>
    </location>
    <ligand>
        <name>L-ornithine</name>
        <dbReference type="ChEBI" id="CHEBI:46911"/>
    </ligand>
</feature>
<dbReference type="EC" id="2.1.3.3" evidence="3 6"/>
<feature type="binding site" evidence="6">
    <location>
        <position position="160"/>
    </location>
    <ligand>
        <name>L-ornithine</name>
        <dbReference type="ChEBI" id="CHEBI:46911"/>
    </ligand>
</feature>
<feature type="binding site" evidence="6">
    <location>
        <begin position="129"/>
        <end position="132"/>
    </location>
    <ligand>
        <name>carbamoyl phosphate</name>
        <dbReference type="ChEBI" id="CHEBI:58228"/>
    </ligand>
</feature>
<name>A0A5C5XLG3_9PLAN</name>
<dbReference type="InterPro" id="IPR036901">
    <property type="entry name" value="Asp/Orn_carbamoylTrfase_sf"/>
</dbReference>
<dbReference type="GO" id="GO:0005737">
    <property type="term" value="C:cytoplasm"/>
    <property type="evidence" value="ECO:0007669"/>
    <property type="project" value="UniProtKB-SubCell"/>
</dbReference>